<keyword evidence="8" id="KW-1185">Reference proteome</keyword>
<dbReference type="PROSITE" id="PS50893">
    <property type="entry name" value="ABC_TRANSPORTER_2"/>
    <property type="match status" value="1"/>
</dbReference>
<dbReference type="InterPro" id="IPR003439">
    <property type="entry name" value="ABC_transporter-like_ATP-bd"/>
</dbReference>
<reference evidence="7" key="1">
    <citation type="submission" date="2020-03" db="EMBL/GenBank/DDBJ databases">
        <authorList>
            <person name="Guo F."/>
        </authorList>
    </citation>
    <scope>NUCLEOTIDE SEQUENCE</scope>
    <source>
        <strain evidence="7">JCM 30134</strain>
    </source>
</reference>
<evidence type="ECO:0000256" key="5">
    <source>
        <dbReference type="ARBA" id="ARBA00037066"/>
    </source>
</evidence>
<comment type="function">
    <text evidence="5">Part of the ABC transporter complex HmuTUV involved in hemin import. Responsible for energy coupling to the transport system.</text>
</comment>
<dbReference type="GO" id="GO:0005524">
    <property type="term" value="F:ATP binding"/>
    <property type="evidence" value="ECO:0007669"/>
    <property type="project" value="UniProtKB-KW"/>
</dbReference>
<dbReference type="NCBIfam" id="NF010068">
    <property type="entry name" value="PRK13548.1"/>
    <property type="match status" value="1"/>
</dbReference>
<organism evidence="7 8">
    <name type="scientific">Pseudomaricurvus hydrocarbonicus</name>
    <dbReference type="NCBI Taxonomy" id="1470433"/>
    <lineage>
        <taxon>Bacteria</taxon>
        <taxon>Pseudomonadati</taxon>
        <taxon>Pseudomonadota</taxon>
        <taxon>Gammaproteobacteria</taxon>
        <taxon>Cellvibrionales</taxon>
        <taxon>Cellvibrionaceae</taxon>
        <taxon>Pseudomaricurvus</taxon>
    </lineage>
</organism>
<dbReference type="PROSITE" id="PS00211">
    <property type="entry name" value="ABC_TRANSPORTER_1"/>
    <property type="match status" value="1"/>
</dbReference>
<dbReference type="CDD" id="cd03214">
    <property type="entry name" value="ABC_Iron-Siderophores_B12_Hemin"/>
    <property type="match status" value="1"/>
</dbReference>
<proteinExistence type="predicted"/>
<dbReference type="InterPro" id="IPR027417">
    <property type="entry name" value="P-loop_NTPase"/>
</dbReference>
<dbReference type="EMBL" id="JAAONZ010000001">
    <property type="protein sequence ID" value="NHO64260.1"/>
    <property type="molecule type" value="Genomic_DNA"/>
</dbReference>
<sequence length="261" mass="28841">MLHLQNIHLNYATDKSRLTPILQSVDLHVEGGQVVVVLGPNGAGKSSLLKVACGEVTPQSGEVHFNRRLLSSLSAAEKALHMAVLPQNSLLNFPFTAEEVVMLGRTPHDTGLVLDQDIVAQALHSTDVHYLRQQAYTNLSGGEKQRVQLARVLAQVWQSEDDWQRLVVLDEPTSALDYSHQQMVARLLRERAAEGCGVLTAMHDLNLAAHCADQLVLMCCGQIRAVGTPDEVLQEALLKEVFQVEFHRVTHPETGRPWLLC</sequence>
<dbReference type="InterPro" id="IPR017871">
    <property type="entry name" value="ABC_transporter-like_CS"/>
</dbReference>
<comment type="caution">
    <text evidence="7">The sequence shown here is derived from an EMBL/GenBank/DDBJ whole genome shotgun (WGS) entry which is preliminary data.</text>
</comment>
<dbReference type="Proteomes" id="UP000787472">
    <property type="component" value="Unassembled WGS sequence"/>
</dbReference>
<dbReference type="SUPFAM" id="SSF52540">
    <property type="entry name" value="P-loop containing nucleoside triphosphate hydrolases"/>
    <property type="match status" value="1"/>
</dbReference>
<dbReference type="AlphaFoldDB" id="A0A9E5JTD9"/>
<dbReference type="Gene3D" id="3.40.50.300">
    <property type="entry name" value="P-loop containing nucleotide triphosphate hydrolases"/>
    <property type="match status" value="1"/>
</dbReference>
<evidence type="ECO:0000256" key="4">
    <source>
        <dbReference type="ARBA" id="ARBA00022967"/>
    </source>
</evidence>
<dbReference type="PANTHER" id="PTHR42794">
    <property type="entry name" value="HEMIN IMPORT ATP-BINDING PROTEIN HMUV"/>
    <property type="match status" value="1"/>
</dbReference>
<dbReference type="RefSeq" id="WP_167181112.1">
    <property type="nucleotide sequence ID" value="NZ_JAAONZ010000001.1"/>
</dbReference>
<evidence type="ECO:0000313" key="8">
    <source>
        <dbReference type="Proteomes" id="UP000787472"/>
    </source>
</evidence>
<gene>
    <name evidence="7" type="ORF">G8770_01705</name>
</gene>
<keyword evidence="4" id="KW-1278">Translocase</keyword>
<evidence type="ECO:0000256" key="3">
    <source>
        <dbReference type="ARBA" id="ARBA00022840"/>
    </source>
</evidence>
<keyword evidence="2" id="KW-0547">Nucleotide-binding</keyword>
<dbReference type="GO" id="GO:0016887">
    <property type="term" value="F:ATP hydrolysis activity"/>
    <property type="evidence" value="ECO:0007669"/>
    <property type="project" value="InterPro"/>
</dbReference>
<evidence type="ECO:0000259" key="6">
    <source>
        <dbReference type="PROSITE" id="PS50893"/>
    </source>
</evidence>
<evidence type="ECO:0000256" key="2">
    <source>
        <dbReference type="ARBA" id="ARBA00022741"/>
    </source>
</evidence>
<evidence type="ECO:0000313" key="7">
    <source>
        <dbReference type="EMBL" id="NHO64260.1"/>
    </source>
</evidence>
<feature type="domain" description="ABC transporter" evidence="6">
    <location>
        <begin position="2"/>
        <end position="245"/>
    </location>
</feature>
<evidence type="ECO:0000256" key="1">
    <source>
        <dbReference type="ARBA" id="ARBA00022448"/>
    </source>
</evidence>
<dbReference type="PANTHER" id="PTHR42794:SF1">
    <property type="entry name" value="HEMIN IMPORT ATP-BINDING PROTEIN HMUV"/>
    <property type="match status" value="1"/>
</dbReference>
<dbReference type="SMART" id="SM00382">
    <property type="entry name" value="AAA"/>
    <property type="match status" value="1"/>
</dbReference>
<protein>
    <submittedName>
        <fullName evidence="7">Heme ABC transporter ATP-binding protein</fullName>
    </submittedName>
</protein>
<dbReference type="Pfam" id="PF00005">
    <property type="entry name" value="ABC_tran"/>
    <property type="match status" value="1"/>
</dbReference>
<name>A0A9E5JTD9_9GAMM</name>
<accession>A0A9E5JTD9</accession>
<keyword evidence="3 7" id="KW-0067">ATP-binding</keyword>
<dbReference type="InterPro" id="IPR003593">
    <property type="entry name" value="AAA+_ATPase"/>
</dbReference>
<keyword evidence="1" id="KW-0813">Transport</keyword>